<sequence length="113" mass="11869">MKKIFTIAVLGMCSTFALAGVDSIRQSGNQYDNINPGSSTLPTGGSSSIISQSLKKSIDDSAAVNETNATQAASNTVGIDNNSQNISSTNSNINTLKGQYNGHETRIKKLESQ</sequence>
<keyword evidence="2" id="KW-0732">Signal</keyword>
<evidence type="ECO:0000313" key="4">
    <source>
        <dbReference type="Proteomes" id="UP000241222"/>
    </source>
</evidence>
<feature type="chain" id="PRO_5015635407" evidence="2">
    <location>
        <begin position="20"/>
        <end position="113"/>
    </location>
</feature>
<dbReference type="RefSeq" id="WP_107350902.1">
    <property type="nucleotide sequence ID" value="NZ_PYMH01000013.1"/>
</dbReference>
<accession>A0A2T3ITV8</accession>
<evidence type="ECO:0000256" key="2">
    <source>
        <dbReference type="SAM" id="SignalP"/>
    </source>
</evidence>
<feature type="compositionally biased region" description="Basic and acidic residues" evidence="1">
    <location>
        <begin position="103"/>
        <end position="113"/>
    </location>
</feature>
<dbReference type="Proteomes" id="UP000241222">
    <property type="component" value="Unassembled WGS sequence"/>
</dbReference>
<dbReference type="EMBL" id="PYMH01000013">
    <property type="protein sequence ID" value="PSU31771.1"/>
    <property type="molecule type" value="Genomic_DNA"/>
</dbReference>
<feature type="compositionally biased region" description="Low complexity" evidence="1">
    <location>
        <begin position="81"/>
        <end position="95"/>
    </location>
</feature>
<feature type="region of interest" description="Disordered" evidence="1">
    <location>
        <begin position="69"/>
        <end position="113"/>
    </location>
</feature>
<comment type="caution">
    <text evidence="3">The sequence shown here is derived from an EMBL/GenBank/DDBJ whole genome shotgun (WGS) entry which is preliminary data.</text>
</comment>
<feature type="compositionally biased region" description="Polar residues" evidence="1">
    <location>
        <begin position="69"/>
        <end position="80"/>
    </location>
</feature>
<dbReference type="Gene3D" id="1.20.5.340">
    <property type="match status" value="1"/>
</dbReference>
<evidence type="ECO:0000256" key="1">
    <source>
        <dbReference type="SAM" id="MobiDB-lite"/>
    </source>
</evidence>
<proteinExistence type="predicted"/>
<organism evidence="3 4">
    <name type="scientific">Photobacterium lutimaris</name>
    <dbReference type="NCBI Taxonomy" id="388278"/>
    <lineage>
        <taxon>Bacteria</taxon>
        <taxon>Pseudomonadati</taxon>
        <taxon>Pseudomonadota</taxon>
        <taxon>Gammaproteobacteria</taxon>
        <taxon>Vibrionales</taxon>
        <taxon>Vibrionaceae</taxon>
        <taxon>Photobacterium</taxon>
    </lineage>
</organism>
<reference evidence="3 4" key="1">
    <citation type="submission" date="2018-03" db="EMBL/GenBank/DDBJ databases">
        <title>Whole genome sequencing of Histamine producing bacteria.</title>
        <authorList>
            <person name="Butler K."/>
        </authorList>
    </citation>
    <scope>NUCLEOTIDE SEQUENCE [LARGE SCALE GENOMIC DNA]</scope>
    <source>
        <strain evidence="3 4">JCM 13586</strain>
    </source>
</reference>
<name>A0A2T3ITV8_9GAMM</name>
<evidence type="ECO:0000313" key="3">
    <source>
        <dbReference type="EMBL" id="PSU31771.1"/>
    </source>
</evidence>
<feature type="signal peptide" evidence="2">
    <location>
        <begin position="1"/>
        <end position="19"/>
    </location>
</feature>
<protein>
    <submittedName>
        <fullName evidence="3">Uncharacterized protein</fullName>
    </submittedName>
</protein>
<gene>
    <name evidence="3" type="ORF">C9I99_21545</name>
</gene>
<dbReference type="AlphaFoldDB" id="A0A2T3ITV8"/>
<keyword evidence="4" id="KW-1185">Reference proteome</keyword>